<proteinExistence type="predicted"/>
<evidence type="ECO:0000256" key="1">
    <source>
        <dbReference type="SAM" id="SignalP"/>
    </source>
</evidence>
<protein>
    <submittedName>
        <fullName evidence="2">Uncharacterized protein</fullName>
    </submittedName>
</protein>
<dbReference type="Proteomes" id="UP001516464">
    <property type="component" value="Unassembled WGS sequence"/>
</dbReference>
<dbReference type="EMBL" id="SBIQ01000213">
    <property type="protein sequence ID" value="KAF7682610.1"/>
    <property type="molecule type" value="Genomic_DNA"/>
</dbReference>
<feature type="signal peptide" evidence="1">
    <location>
        <begin position="1"/>
        <end position="26"/>
    </location>
</feature>
<evidence type="ECO:0000313" key="3">
    <source>
        <dbReference type="Proteomes" id="UP001516464"/>
    </source>
</evidence>
<accession>A0ABQ7HWS4</accession>
<evidence type="ECO:0000313" key="2">
    <source>
        <dbReference type="EMBL" id="KAF7682610.1"/>
    </source>
</evidence>
<sequence>MVITKSQLYNLLILLFAILLTAGTTALICHHSEAPNNISFCNYHDQMIMRIASAIPIAQSQHHALDKIKGTSDKLSHLAHILENRTVRSFREQIKNKLEDKFETLVDLIYKLEIHPQIQASVKEALLKYIQSRTEEMSSMIEKKVNDLLMGVDTTVFGNWKEELIKKIEILSPKLAEDLRANFGGGIFNNEFVKNLIKEIFGL</sequence>
<organism evidence="2 3">
    <name type="scientific">Astathelohania contejeani</name>
    <dbReference type="NCBI Taxonomy" id="164912"/>
    <lineage>
        <taxon>Eukaryota</taxon>
        <taxon>Fungi</taxon>
        <taxon>Fungi incertae sedis</taxon>
        <taxon>Microsporidia</taxon>
        <taxon>Astathelohaniidae</taxon>
        <taxon>Astathelohania</taxon>
    </lineage>
</organism>
<reference evidence="2 3" key="1">
    <citation type="submission" date="2019-01" db="EMBL/GenBank/DDBJ databases">
        <title>Genomes sequencing and comparative genomics of infectious freshwater microsporidia, Cucumispora dikerogammari and Thelohania contejeani.</title>
        <authorList>
            <person name="Cormier A."/>
            <person name="Giraud I."/>
            <person name="Wattier R."/>
            <person name="Teixeira M."/>
            <person name="Grandjean F."/>
            <person name="Rigaud T."/>
            <person name="Cordaux R."/>
        </authorList>
    </citation>
    <scope>NUCLEOTIDE SEQUENCE [LARGE SCALE GENOMIC DNA]</scope>
    <source>
        <strain evidence="2">T1</strain>
        <tissue evidence="2">Spores</tissue>
    </source>
</reference>
<feature type="chain" id="PRO_5045713359" evidence="1">
    <location>
        <begin position="27"/>
        <end position="203"/>
    </location>
</feature>
<keyword evidence="3" id="KW-1185">Reference proteome</keyword>
<gene>
    <name evidence="2" type="ORF">TCON_2171</name>
</gene>
<name>A0ABQ7HWS4_9MICR</name>
<comment type="caution">
    <text evidence="2">The sequence shown here is derived from an EMBL/GenBank/DDBJ whole genome shotgun (WGS) entry which is preliminary data.</text>
</comment>
<keyword evidence="1" id="KW-0732">Signal</keyword>